<evidence type="ECO:0000313" key="1">
    <source>
        <dbReference type="EMBL" id="GFH50437.1"/>
    </source>
</evidence>
<dbReference type="EMBL" id="BLLK01000039">
    <property type="protein sequence ID" value="GFH50437.1"/>
    <property type="molecule type" value="Genomic_DNA"/>
</dbReference>
<proteinExistence type="predicted"/>
<accession>A0AAD3CQY5</accession>
<protein>
    <submittedName>
        <fullName evidence="1">Uncharacterized protein</fullName>
    </submittedName>
</protein>
<evidence type="ECO:0000313" key="2">
    <source>
        <dbReference type="Proteomes" id="UP001054902"/>
    </source>
</evidence>
<reference evidence="1 2" key="1">
    <citation type="journal article" date="2021" name="Sci. Rep.">
        <title>The genome of the diatom Chaetoceros tenuissimus carries an ancient integrated fragment of an extant virus.</title>
        <authorList>
            <person name="Hongo Y."/>
            <person name="Kimura K."/>
            <person name="Takaki Y."/>
            <person name="Yoshida Y."/>
            <person name="Baba S."/>
            <person name="Kobayashi G."/>
            <person name="Nagasaki K."/>
            <person name="Hano T."/>
            <person name="Tomaru Y."/>
        </authorList>
    </citation>
    <scope>NUCLEOTIDE SEQUENCE [LARGE SCALE GENOMIC DNA]</scope>
    <source>
        <strain evidence="1 2">NIES-3715</strain>
    </source>
</reference>
<dbReference type="Proteomes" id="UP001054902">
    <property type="component" value="Unassembled WGS sequence"/>
</dbReference>
<dbReference type="AlphaFoldDB" id="A0AAD3CQY5"/>
<comment type="caution">
    <text evidence="1">The sequence shown here is derived from an EMBL/GenBank/DDBJ whole genome shotgun (WGS) entry which is preliminary data.</text>
</comment>
<sequence>MGRVLIDKPDSTDKCPISILHAYNSYVDTIVATLLSNTVEKLQVYDDTIAVYRPGYSCADCMLNDLLAVHDTLGREEILLCQLDEDKEKFFDGITPELQMLPFHLMGFPSNGYIDWIAESLHDLTILTKTPYGTVTTSFTYASSQYCRTSITATPPPANSCKRTHAIIQPSLSFPGTIAS</sequence>
<name>A0AAD3CQY5_9STRA</name>
<gene>
    <name evidence="1" type="ORF">CTEN210_06913</name>
</gene>
<keyword evidence="2" id="KW-1185">Reference proteome</keyword>
<organism evidence="1 2">
    <name type="scientific">Chaetoceros tenuissimus</name>
    <dbReference type="NCBI Taxonomy" id="426638"/>
    <lineage>
        <taxon>Eukaryota</taxon>
        <taxon>Sar</taxon>
        <taxon>Stramenopiles</taxon>
        <taxon>Ochrophyta</taxon>
        <taxon>Bacillariophyta</taxon>
        <taxon>Coscinodiscophyceae</taxon>
        <taxon>Chaetocerotophycidae</taxon>
        <taxon>Chaetocerotales</taxon>
        <taxon>Chaetocerotaceae</taxon>
        <taxon>Chaetoceros</taxon>
    </lineage>
</organism>